<dbReference type="AlphaFoldDB" id="A0A2W5EQY9"/>
<evidence type="ECO:0000313" key="3">
    <source>
        <dbReference type="Proteomes" id="UP000249645"/>
    </source>
</evidence>
<comment type="caution">
    <text evidence="2">The sequence shown here is derived from an EMBL/GenBank/DDBJ whole genome shotgun (WGS) entry which is preliminary data.</text>
</comment>
<evidence type="ECO:0000256" key="1">
    <source>
        <dbReference type="SAM" id="Phobius"/>
    </source>
</evidence>
<proteinExistence type="predicted"/>
<keyword evidence="1" id="KW-0812">Transmembrane</keyword>
<keyword evidence="1" id="KW-0472">Membrane</keyword>
<reference evidence="2 3" key="1">
    <citation type="submission" date="2017-11" db="EMBL/GenBank/DDBJ databases">
        <title>Infants hospitalized years apart are colonized by the same room-sourced microbial strains.</title>
        <authorList>
            <person name="Brooks B."/>
            <person name="Olm M.R."/>
            <person name="Firek B.A."/>
            <person name="Baker R."/>
            <person name="Thomas B.C."/>
            <person name="Morowitz M.J."/>
            <person name="Banfield J.F."/>
        </authorList>
    </citation>
    <scope>NUCLEOTIDE SEQUENCE [LARGE SCALE GENOMIC DNA]</scope>
    <source>
        <strain evidence="2">S2_009_000_R2_76</strain>
    </source>
</reference>
<evidence type="ECO:0000313" key="2">
    <source>
        <dbReference type="EMBL" id="PZP45708.1"/>
    </source>
</evidence>
<organism evidence="2 3">
    <name type="scientific">Pseudopedobacter saltans</name>
    <dbReference type="NCBI Taxonomy" id="151895"/>
    <lineage>
        <taxon>Bacteria</taxon>
        <taxon>Pseudomonadati</taxon>
        <taxon>Bacteroidota</taxon>
        <taxon>Sphingobacteriia</taxon>
        <taxon>Sphingobacteriales</taxon>
        <taxon>Sphingobacteriaceae</taxon>
        <taxon>Pseudopedobacter</taxon>
    </lineage>
</organism>
<protein>
    <submittedName>
        <fullName evidence="2">Uncharacterized protein</fullName>
    </submittedName>
</protein>
<accession>A0A2W5EQY9</accession>
<dbReference type="Proteomes" id="UP000249645">
    <property type="component" value="Unassembled WGS sequence"/>
</dbReference>
<sequence length="174" mass="20206">MSVYQIIETPFSIEFCPFAYYKKDIKWYLLTILVLAITLFVFFQSLSEGFKITIMVILILAVFYFLKDALLKYPVKYKFDASSNTILQSTLFRKEREIMALDEMVIIPNSNNNGWHYAIGKKKQQFVKSFSISPDFGSGKKSEKKAQLFELEILDKIRALVEQRSATNLLKLSL</sequence>
<name>A0A2W5EQY9_9SPHI</name>
<feature type="transmembrane region" description="Helical" evidence="1">
    <location>
        <begin position="49"/>
        <end position="66"/>
    </location>
</feature>
<feature type="transmembrane region" description="Helical" evidence="1">
    <location>
        <begin position="27"/>
        <end position="43"/>
    </location>
</feature>
<dbReference type="EMBL" id="QFOI01000253">
    <property type="protein sequence ID" value="PZP45708.1"/>
    <property type="molecule type" value="Genomic_DNA"/>
</dbReference>
<gene>
    <name evidence="2" type="ORF">DI598_12970</name>
</gene>
<keyword evidence="1" id="KW-1133">Transmembrane helix</keyword>